<keyword evidence="4 7" id="KW-0812">Transmembrane</keyword>
<evidence type="ECO:0000256" key="2">
    <source>
        <dbReference type="ARBA" id="ARBA00022448"/>
    </source>
</evidence>
<gene>
    <name evidence="9" type="ORF">DQG23_22410</name>
</gene>
<keyword evidence="5 7" id="KW-1133">Transmembrane helix</keyword>
<comment type="similarity">
    <text evidence="7">Belongs to the binding-protein-dependent transport system permease family.</text>
</comment>
<keyword evidence="3" id="KW-1003">Cell membrane</keyword>
<dbReference type="Proteomes" id="UP000250369">
    <property type="component" value="Unassembled WGS sequence"/>
</dbReference>
<feature type="domain" description="ABC transmembrane type-1" evidence="8">
    <location>
        <begin position="76"/>
        <end position="291"/>
    </location>
</feature>
<feature type="transmembrane region" description="Helical" evidence="7">
    <location>
        <begin position="270"/>
        <end position="291"/>
    </location>
</feature>
<dbReference type="PROSITE" id="PS50928">
    <property type="entry name" value="ABC_TM1"/>
    <property type="match status" value="1"/>
</dbReference>
<evidence type="ECO:0000256" key="5">
    <source>
        <dbReference type="ARBA" id="ARBA00022989"/>
    </source>
</evidence>
<dbReference type="RefSeq" id="WP_113033119.1">
    <property type="nucleotide sequence ID" value="NZ_QMFB01000014.1"/>
</dbReference>
<keyword evidence="2 7" id="KW-0813">Transport</keyword>
<dbReference type="InterPro" id="IPR035906">
    <property type="entry name" value="MetI-like_sf"/>
</dbReference>
<evidence type="ECO:0000256" key="7">
    <source>
        <dbReference type="RuleBase" id="RU363032"/>
    </source>
</evidence>
<dbReference type="EMBL" id="QMFB01000014">
    <property type="protein sequence ID" value="RAV18912.1"/>
    <property type="molecule type" value="Genomic_DNA"/>
</dbReference>
<accession>A0A329MGU8</accession>
<evidence type="ECO:0000256" key="1">
    <source>
        <dbReference type="ARBA" id="ARBA00004651"/>
    </source>
</evidence>
<reference evidence="9 10" key="1">
    <citation type="journal article" date="2009" name="Int. J. Syst. Evol. Microbiol.">
        <title>Paenibacillus contaminans sp. nov., isolated from a contaminated laboratory plate.</title>
        <authorList>
            <person name="Chou J.H."/>
            <person name="Lee J.H."/>
            <person name="Lin M.C."/>
            <person name="Chang P.S."/>
            <person name="Arun A.B."/>
            <person name="Young C.C."/>
            <person name="Chen W.M."/>
        </authorList>
    </citation>
    <scope>NUCLEOTIDE SEQUENCE [LARGE SCALE GENOMIC DNA]</scope>
    <source>
        <strain evidence="9 10">CKOBP-6</strain>
    </source>
</reference>
<feature type="transmembrane region" description="Helical" evidence="7">
    <location>
        <begin position="122"/>
        <end position="147"/>
    </location>
</feature>
<dbReference type="OrthoDB" id="9785836at2"/>
<keyword evidence="10" id="KW-1185">Reference proteome</keyword>
<evidence type="ECO:0000313" key="10">
    <source>
        <dbReference type="Proteomes" id="UP000250369"/>
    </source>
</evidence>
<evidence type="ECO:0000256" key="4">
    <source>
        <dbReference type="ARBA" id="ARBA00022692"/>
    </source>
</evidence>
<dbReference type="GO" id="GO:0055085">
    <property type="term" value="P:transmembrane transport"/>
    <property type="evidence" value="ECO:0007669"/>
    <property type="project" value="InterPro"/>
</dbReference>
<evidence type="ECO:0000256" key="6">
    <source>
        <dbReference type="ARBA" id="ARBA00023136"/>
    </source>
</evidence>
<organism evidence="9 10">
    <name type="scientific">Paenibacillus contaminans</name>
    <dbReference type="NCBI Taxonomy" id="450362"/>
    <lineage>
        <taxon>Bacteria</taxon>
        <taxon>Bacillati</taxon>
        <taxon>Bacillota</taxon>
        <taxon>Bacilli</taxon>
        <taxon>Bacillales</taxon>
        <taxon>Paenibacillaceae</taxon>
        <taxon>Paenibacillus</taxon>
    </lineage>
</organism>
<evidence type="ECO:0000313" key="9">
    <source>
        <dbReference type="EMBL" id="RAV18912.1"/>
    </source>
</evidence>
<dbReference type="PANTHER" id="PTHR43227">
    <property type="entry name" value="BLL4140 PROTEIN"/>
    <property type="match status" value="1"/>
</dbReference>
<dbReference type="CDD" id="cd06261">
    <property type="entry name" value="TM_PBP2"/>
    <property type="match status" value="1"/>
</dbReference>
<dbReference type="PANTHER" id="PTHR43227:SF11">
    <property type="entry name" value="BLL4140 PROTEIN"/>
    <property type="match status" value="1"/>
</dbReference>
<evidence type="ECO:0000256" key="3">
    <source>
        <dbReference type="ARBA" id="ARBA00022475"/>
    </source>
</evidence>
<dbReference type="InterPro" id="IPR050809">
    <property type="entry name" value="UgpAE/MalFG_permease"/>
</dbReference>
<dbReference type="InterPro" id="IPR000515">
    <property type="entry name" value="MetI-like"/>
</dbReference>
<dbReference type="SUPFAM" id="SSF161098">
    <property type="entry name" value="MetI-like"/>
    <property type="match status" value="1"/>
</dbReference>
<comment type="caution">
    <text evidence="9">The sequence shown here is derived from an EMBL/GenBank/DDBJ whole genome shotgun (WGS) entry which is preliminary data.</text>
</comment>
<protein>
    <submittedName>
        <fullName evidence="9">Sugar ABC transporter permease</fullName>
    </submittedName>
</protein>
<dbReference type="GO" id="GO:0005886">
    <property type="term" value="C:plasma membrane"/>
    <property type="evidence" value="ECO:0007669"/>
    <property type="project" value="UniProtKB-SubCell"/>
</dbReference>
<sequence length="304" mass="34181">MHSGRTVFRKMVSNYQLYLLFLPTFVYFIVFHYMPMYGIQIAFKEFIATKGIFGSPWVGFEHFERFFNSYQFWTVIKNTIGLSVYGLVVSFPLPILLALLLNQLASQRFKRFVQTVTYAPHFISTVVLVGMLAVFLSPRSGLVNQIITFFGGEPVFFLAMPEWFKSLYVLSGVWQGAGWGAIIYLAALAGVDPGLHEAAIMDGASKLQRIRYIDIPSIMPTAIIVLILNLGSIMTVGFEKTFLMQNSLNIDSSEIISTYVYKTGLLGTQYSFSAAVGLFDSVVNFILLVLVNRGARKLTETSLW</sequence>
<feature type="transmembrane region" description="Helical" evidence="7">
    <location>
        <begin position="167"/>
        <end position="191"/>
    </location>
</feature>
<evidence type="ECO:0000259" key="8">
    <source>
        <dbReference type="PROSITE" id="PS50928"/>
    </source>
</evidence>
<feature type="transmembrane region" description="Helical" evidence="7">
    <location>
        <begin position="15"/>
        <end position="34"/>
    </location>
</feature>
<comment type="subcellular location">
    <subcellularLocation>
        <location evidence="1 7">Cell membrane</location>
        <topology evidence="1 7">Multi-pass membrane protein</topology>
    </subcellularLocation>
</comment>
<feature type="transmembrane region" description="Helical" evidence="7">
    <location>
        <begin position="212"/>
        <end position="238"/>
    </location>
</feature>
<keyword evidence="6 7" id="KW-0472">Membrane</keyword>
<proteinExistence type="inferred from homology"/>
<feature type="transmembrane region" description="Helical" evidence="7">
    <location>
        <begin position="80"/>
        <end position="101"/>
    </location>
</feature>
<dbReference type="Gene3D" id="1.10.3720.10">
    <property type="entry name" value="MetI-like"/>
    <property type="match status" value="1"/>
</dbReference>
<name>A0A329MGU8_9BACL</name>
<dbReference type="AlphaFoldDB" id="A0A329MGU8"/>
<dbReference type="Pfam" id="PF00528">
    <property type="entry name" value="BPD_transp_1"/>
    <property type="match status" value="1"/>
</dbReference>